<dbReference type="PANTHER" id="PTHR35175">
    <property type="entry name" value="DUF1289 DOMAIN-CONTAINING PROTEIN"/>
    <property type="match status" value="1"/>
</dbReference>
<accession>A0A7X2MIE0</accession>
<dbReference type="EMBL" id="WKLC01000007">
    <property type="protein sequence ID" value="MSE13718.1"/>
    <property type="molecule type" value="Genomic_DNA"/>
</dbReference>
<evidence type="ECO:0000313" key="1">
    <source>
        <dbReference type="EMBL" id="MSE13718.1"/>
    </source>
</evidence>
<comment type="caution">
    <text evidence="1">The sequence shown here is derived from an EMBL/GenBank/DDBJ whole genome shotgun (WGS) entry which is preliminary data.</text>
</comment>
<evidence type="ECO:0000313" key="2">
    <source>
        <dbReference type="Proteomes" id="UP000461948"/>
    </source>
</evidence>
<proteinExistence type="predicted"/>
<organism evidence="1 2">
    <name type="scientific">Enterobacter agglomerans</name>
    <name type="common">Erwinia herbicola</name>
    <name type="synonym">Pantoea agglomerans</name>
    <dbReference type="NCBI Taxonomy" id="549"/>
    <lineage>
        <taxon>Bacteria</taxon>
        <taxon>Pseudomonadati</taxon>
        <taxon>Pseudomonadota</taxon>
        <taxon>Gammaproteobacteria</taxon>
        <taxon>Enterobacterales</taxon>
        <taxon>Erwiniaceae</taxon>
        <taxon>Pantoea</taxon>
        <taxon>Pantoea agglomerans group</taxon>
    </lineage>
</organism>
<dbReference type="InterPro" id="IPR010710">
    <property type="entry name" value="DUF1289"/>
</dbReference>
<dbReference type="Proteomes" id="UP000461948">
    <property type="component" value="Unassembled WGS sequence"/>
</dbReference>
<dbReference type="PANTHER" id="PTHR35175:SF2">
    <property type="entry name" value="DUF1289 DOMAIN-CONTAINING PROTEIN"/>
    <property type="match status" value="1"/>
</dbReference>
<sequence>MAVKSPCTDVCIFEGSKGWCVGCGRTLKEAREWQKLSPYHRKEIERALPARLKNINSTEK</sequence>
<name>A0A7X2MIE0_ENTAG</name>
<dbReference type="RefSeq" id="WP_187495404.1">
    <property type="nucleotide sequence ID" value="NZ_JACSWY010000027.1"/>
</dbReference>
<dbReference type="Pfam" id="PF06945">
    <property type="entry name" value="DUF1289"/>
    <property type="match status" value="1"/>
</dbReference>
<reference evidence="1 2" key="1">
    <citation type="submission" date="2019-11" db="EMBL/GenBank/DDBJ databases">
        <title>Draft Genome Sequence of Plant Growth-Promoting Rhizosphere-Associated Bacteria.</title>
        <authorList>
            <person name="Vasilyev I.Y."/>
            <person name="Radchenko V."/>
            <person name="Ilnitskaya E.V."/>
        </authorList>
    </citation>
    <scope>NUCLEOTIDE SEQUENCE [LARGE SCALE GENOMIC DNA]</scope>
    <source>
        <strain evidence="1 2">VRA_MhP_f</strain>
    </source>
</reference>
<gene>
    <name evidence="1" type="ORF">GKC49_00640</name>
</gene>
<dbReference type="AlphaFoldDB" id="A0A7X2MIE0"/>
<protein>
    <submittedName>
        <fullName evidence="1">DUF1289 domain-containing protein</fullName>
    </submittedName>
</protein>